<dbReference type="PANTHER" id="PTHR30613">
    <property type="entry name" value="UNCHARACTERIZED PROTEIN YBIU-RELATED"/>
    <property type="match status" value="1"/>
</dbReference>
<dbReference type="SUPFAM" id="SSF51197">
    <property type="entry name" value="Clavaminate synthase-like"/>
    <property type="match status" value="1"/>
</dbReference>
<dbReference type="Proteomes" id="UP000076842">
    <property type="component" value="Unassembled WGS sequence"/>
</dbReference>
<gene>
    <name evidence="1" type="ORF">CALCODRAFT_476319</name>
</gene>
<dbReference type="Gene3D" id="2.60.120.330">
    <property type="entry name" value="B-lactam Antibiotic, Isopenicillin N Synthase, Chain"/>
    <property type="match status" value="1"/>
</dbReference>
<dbReference type="AlphaFoldDB" id="A0A165D5T0"/>
<sequence>MGDVPPSRAERLAEADKATFDPEYGTPLKRAIVNPADEAAIKACWADLIHSLAAAHDEILAKGPSIIPEVDFADLGTLTDAQKDAIRKVGSVVVHNVVEDEQALKWKAMLREYIKANPQVDGFPEGDKQFFQMYWSKSQVQARSDANVMAVTKALNALWTTPRDPNLLISFSTPVSYADRFRIRTDPVWKAHPPHIDGAKIERWADDSLRSCFASVLKGQWREHDPFVVDGRIPAENNMHKRPGQSSIFRSWQGWLAMSNTGPGEGTLKVFPNVQLSNAYVVLRPFFRLRSPDLDPMQVENWEYDPDTAHYPGLMPTKSMRLNEDTHPHLRTNDTMTCMPRVLPGDMVFWHCDVIHAVEEEHNGPSDSSVMYIPACPMTLRNASYLARQREAFKTGATPPDYGKDIKPETGFALMATEEDILSEEGKRAMGFAPFPIDESAPKGEKDLLREANRLLGFA</sequence>
<proteinExistence type="predicted"/>
<evidence type="ECO:0000313" key="1">
    <source>
        <dbReference type="EMBL" id="KZT52134.1"/>
    </source>
</evidence>
<reference evidence="1 2" key="1">
    <citation type="journal article" date="2016" name="Mol. Biol. Evol.">
        <title>Comparative Genomics of Early-Diverging Mushroom-Forming Fungi Provides Insights into the Origins of Lignocellulose Decay Capabilities.</title>
        <authorList>
            <person name="Nagy L.G."/>
            <person name="Riley R."/>
            <person name="Tritt A."/>
            <person name="Adam C."/>
            <person name="Daum C."/>
            <person name="Floudas D."/>
            <person name="Sun H."/>
            <person name="Yadav J.S."/>
            <person name="Pangilinan J."/>
            <person name="Larsson K.H."/>
            <person name="Matsuura K."/>
            <person name="Barry K."/>
            <person name="Labutti K."/>
            <person name="Kuo R."/>
            <person name="Ohm R.A."/>
            <person name="Bhattacharya S.S."/>
            <person name="Shirouzu T."/>
            <person name="Yoshinaga Y."/>
            <person name="Martin F.M."/>
            <person name="Grigoriev I.V."/>
            <person name="Hibbett D.S."/>
        </authorList>
    </citation>
    <scope>NUCLEOTIDE SEQUENCE [LARGE SCALE GENOMIC DNA]</scope>
    <source>
        <strain evidence="1 2">HHB12733</strain>
    </source>
</reference>
<accession>A0A165D5T0</accession>
<dbReference type="OrthoDB" id="8249012at2759"/>
<dbReference type="EMBL" id="KV424077">
    <property type="protein sequence ID" value="KZT52134.1"/>
    <property type="molecule type" value="Genomic_DNA"/>
</dbReference>
<protein>
    <submittedName>
        <fullName evidence="1">DUF1479-domain-containing protein</fullName>
    </submittedName>
</protein>
<name>A0A165D5T0_9BASI</name>
<dbReference type="STRING" id="1353952.A0A165D5T0"/>
<keyword evidence="2" id="KW-1185">Reference proteome</keyword>
<dbReference type="PANTHER" id="PTHR30613:SF1">
    <property type="entry name" value="DUF1479 DOMAIN PROTEIN (AFU_ORTHOLOGUE AFUA_5G09280)"/>
    <property type="match status" value="1"/>
</dbReference>
<dbReference type="InParanoid" id="A0A165D5T0"/>
<dbReference type="Pfam" id="PF07350">
    <property type="entry name" value="Gig2-like"/>
    <property type="match status" value="1"/>
</dbReference>
<dbReference type="InterPro" id="IPR027443">
    <property type="entry name" value="IPNS-like_sf"/>
</dbReference>
<dbReference type="InterPro" id="IPR010856">
    <property type="entry name" value="Gig2-like"/>
</dbReference>
<organism evidence="1 2">
    <name type="scientific">Calocera cornea HHB12733</name>
    <dbReference type="NCBI Taxonomy" id="1353952"/>
    <lineage>
        <taxon>Eukaryota</taxon>
        <taxon>Fungi</taxon>
        <taxon>Dikarya</taxon>
        <taxon>Basidiomycota</taxon>
        <taxon>Agaricomycotina</taxon>
        <taxon>Dacrymycetes</taxon>
        <taxon>Dacrymycetales</taxon>
        <taxon>Dacrymycetaceae</taxon>
        <taxon>Calocera</taxon>
    </lineage>
</organism>
<evidence type="ECO:0000313" key="2">
    <source>
        <dbReference type="Proteomes" id="UP000076842"/>
    </source>
</evidence>